<feature type="compositionally biased region" description="Pro residues" evidence="1">
    <location>
        <begin position="129"/>
        <end position="138"/>
    </location>
</feature>
<reference evidence="2 3" key="1">
    <citation type="submission" date="2019-12" db="EMBL/GenBank/DDBJ databases">
        <title>Complete Genome Sequence of a Quorum-Sensing Bacterium,Rhodobacteraceae bacterium C31, Isolated from a marine microalgae symbiotic bacteria.</title>
        <authorList>
            <person name="Zhang Y."/>
        </authorList>
    </citation>
    <scope>NUCLEOTIDE SEQUENCE [LARGE SCALE GENOMIC DNA]</scope>
    <source>
        <strain evidence="2 3">C31</strain>
    </source>
</reference>
<proteinExistence type="predicted"/>
<feature type="compositionally biased region" description="Low complexity" evidence="1">
    <location>
        <begin position="91"/>
        <end position="111"/>
    </location>
</feature>
<sequence length="138" mass="13483">MIAVKFLKPWRSYVRGETAGFAPDIAAKLIAGGVAYDTAGPRPAGSAGEILKGAEGADTVEAADTSAPVLTGNAVEQSGGVITGQIMSAPGSDDASGADDTGAAGDGADTVEAAEGDDTAQGKPKEAGAPPPQGRKRS</sequence>
<dbReference type="Proteomes" id="UP000596387">
    <property type="component" value="Chromosome"/>
</dbReference>
<feature type="region of interest" description="Disordered" evidence="1">
    <location>
        <begin position="81"/>
        <end position="138"/>
    </location>
</feature>
<dbReference type="EMBL" id="CP047166">
    <property type="protein sequence ID" value="QRF66376.1"/>
    <property type="molecule type" value="Genomic_DNA"/>
</dbReference>
<evidence type="ECO:0000313" key="2">
    <source>
        <dbReference type="EMBL" id="QRF66376.1"/>
    </source>
</evidence>
<evidence type="ECO:0000313" key="3">
    <source>
        <dbReference type="Proteomes" id="UP000596387"/>
    </source>
</evidence>
<name>A0ABX7F951_9RHOB</name>
<evidence type="ECO:0000256" key="1">
    <source>
        <dbReference type="SAM" id="MobiDB-lite"/>
    </source>
</evidence>
<accession>A0ABX7F951</accession>
<gene>
    <name evidence="2" type="ORF">GQA70_08675</name>
</gene>
<dbReference type="RefSeq" id="WP_023848260.1">
    <property type="nucleotide sequence ID" value="NZ_CP047166.1"/>
</dbReference>
<organism evidence="2 3">
    <name type="scientific">Ponticoccus alexandrii</name>
    <dbReference type="NCBI Taxonomy" id="1943633"/>
    <lineage>
        <taxon>Bacteria</taxon>
        <taxon>Pseudomonadati</taxon>
        <taxon>Pseudomonadota</taxon>
        <taxon>Alphaproteobacteria</taxon>
        <taxon>Rhodobacterales</taxon>
        <taxon>Roseobacteraceae</taxon>
        <taxon>Ponticoccus</taxon>
    </lineage>
</organism>
<keyword evidence="3" id="KW-1185">Reference proteome</keyword>
<protein>
    <submittedName>
        <fullName evidence="2">Uncharacterized protein</fullName>
    </submittedName>
</protein>